<gene>
    <name evidence="1" type="ORF">SacazDRAFT_00933</name>
</gene>
<dbReference type="HOGENOM" id="CLU_2755417_0_0_11"/>
<organism evidence="1 2">
    <name type="scientific">Saccharomonospora azurea NA-128</name>
    <dbReference type="NCBI Taxonomy" id="882081"/>
    <lineage>
        <taxon>Bacteria</taxon>
        <taxon>Bacillati</taxon>
        <taxon>Actinomycetota</taxon>
        <taxon>Actinomycetes</taxon>
        <taxon>Pseudonocardiales</taxon>
        <taxon>Pseudonocardiaceae</taxon>
        <taxon>Saccharomonospora</taxon>
    </lineage>
</organism>
<sequence>MGMVSDHIEDSKRARNRWRENDVGLTTGMLALTLASCLVAEVPEEDRRMVVESVESVEFTEVWRCRARSR</sequence>
<accession>H8GDN5</accession>
<proteinExistence type="predicted"/>
<evidence type="ECO:0000313" key="2">
    <source>
        <dbReference type="Proteomes" id="UP000004705"/>
    </source>
</evidence>
<dbReference type="AlphaFoldDB" id="H8GDN5"/>
<reference evidence="1 2" key="1">
    <citation type="journal article" date="2012" name="Stand. Genomic Sci.">
        <title>Genome sequence of the soil bacterium Saccharomonospora azurea type strain (NA-128(T)).</title>
        <authorList>
            <person name="Klenk H.P."/>
            <person name="Held B."/>
            <person name="Lucas S."/>
            <person name="Lapidus A."/>
            <person name="Copeland A."/>
            <person name="Hammon N."/>
            <person name="Pitluck S."/>
            <person name="Goodwin L.A."/>
            <person name="Han C."/>
            <person name="Tapia R."/>
            <person name="Brambilla E.M."/>
            <person name="Potter G."/>
            <person name="Land M."/>
            <person name="Ivanova N."/>
            <person name="Rohde M."/>
            <person name="Goker M."/>
            <person name="Detter J.C."/>
            <person name="Kyrpides N.C."/>
            <person name="Woyke T."/>
        </authorList>
    </citation>
    <scope>NUCLEOTIDE SEQUENCE [LARGE SCALE GENOMIC DNA]</scope>
    <source>
        <strain evidence="1 2">NA-128</strain>
    </source>
</reference>
<keyword evidence="2" id="KW-1185">Reference proteome</keyword>
<protein>
    <submittedName>
        <fullName evidence="1">Uncharacterized protein</fullName>
    </submittedName>
</protein>
<dbReference type="EMBL" id="CM001466">
    <property type="protein sequence ID" value="EHY87880.1"/>
    <property type="molecule type" value="Genomic_DNA"/>
</dbReference>
<dbReference type="Proteomes" id="UP000004705">
    <property type="component" value="Chromosome"/>
</dbReference>
<name>H8GDN5_9PSEU</name>
<evidence type="ECO:0000313" key="1">
    <source>
        <dbReference type="EMBL" id="EHY87880.1"/>
    </source>
</evidence>